<evidence type="ECO:0000313" key="2">
    <source>
        <dbReference type="Proteomes" id="UP000824881"/>
    </source>
</evidence>
<gene>
    <name evidence="1" type="ORF">CCMSSC00406_0006389</name>
</gene>
<name>A0ACB7IRD6_PLECO</name>
<proteinExistence type="predicted"/>
<evidence type="ECO:0000313" key="1">
    <source>
        <dbReference type="EMBL" id="KAG9220324.1"/>
    </source>
</evidence>
<comment type="caution">
    <text evidence="1">The sequence shown here is derived from an EMBL/GenBank/DDBJ whole genome shotgun (WGS) entry which is preliminary data.</text>
</comment>
<dbReference type="EMBL" id="WQMT02000007">
    <property type="protein sequence ID" value="KAG9220324.1"/>
    <property type="molecule type" value="Genomic_DNA"/>
</dbReference>
<sequence length="733" mass="81587">MSDNISPRNLLTAAANFSSGQYTSTTMRSVVREELAGKVLKNDPSVFRRLDIDRISNELVDSCTEMSAHQNEELFDDLESVVAAAARSRVRKSDHTAQLDARAKGDGWEVKMYPPLQRLCNYIVNFSHASEPKATRNITIAANRQLKGEEYTTGFPRVSPDGTGSCVPECDSWIDVDWFVEIKAREDQGVVAKDTTISEVVCQAADYARLHLSSRPFQLFSIALLLFGHKFMVGIFDRDGVSLSPIFDFCDGGIGFKTFIRVVRRLVSPRLSDIDLGRDPTAIPLRDSPDLHNDIRNLAVTLGVSSDFPPHLVLCPMELSTMEHGAASTKWFHEVWVTIGPPIWVSLSLIGRGTNIWRVIRVTMKSGNWQVAAGSSISILKNSWRVSDRTGEAFIYGSLNGHPPGVARFLQGGDTVFPDTQMTISVHNLRSHYPFNTLLVNAEANGGRGDRSAPGTARTAILHRLILQTIGRPLWHFVNYLELLRAFRAAVVGHQQLVTYGILHRDISAGNIMISASHTPSPGEEGFLMDLEFARIDQVVHVTRIPGGPEHTIWSTPRRGVQMTGTVQFMAREILESIVNNNPIQHTESHDLESFAWVFAYTVLRRLLRESEDETNTMFSRDDRITVKKLHDESFGALKLRNVLLQRKSLDAFKIAKSVPEGMIPGVIGEFMTVLGALVRANYEDDSPVSSVLSATLPPTVFLRSRTKMTHPHLIRLIDATIQTIVNEMQVDG</sequence>
<protein>
    <submittedName>
        <fullName evidence="1">Uncharacterized protein</fullName>
    </submittedName>
</protein>
<keyword evidence="2" id="KW-1185">Reference proteome</keyword>
<organism evidence="1 2">
    <name type="scientific">Pleurotus cornucopiae</name>
    <name type="common">Cornucopia mushroom</name>
    <dbReference type="NCBI Taxonomy" id="5321"/>
    <lineage>
        <taxon>Eukaryota</taxon>
        <taxon>Fungi</taxon>
        <taxon>Dikarya</taxon>
        <taxon>Basidiomycota</taxon>
        <taxon>Agaricomycotina</taxon>
        <taxon>Agaricomycetes</taxon>
        <taxon>Agaricomycetidae</taxon>
        <taxon>Agaricales</taxon>
        <taxon>Pleurotineae</taxon>
        <taxon>Pleurotaceae</taxon>
        <taxon>Pleurotus</taxon>
    </lineage>
</organism>
<dbReference type="Proteomes" id="UP000824881">
    <property type="component" value="Unassembled WGS sequence"/>
</dbReference>
<accession>A0ACB7IRD6</accession>
<reference evidence="1 2" key="1">
    <citation type="journal article" date="2021" name="Appl. Environ. Microbiol.">
        <title>Genetic linkage and physical mapping for an oyster mushroom Pleurotus cornucopiae and QTL analysis for the trait cap color.</title>
        <authorList>
            <person name="Zhang Y."/>
            <person name="Gao W."/>
            <person name="Sonnenberg A."/>
            <person name="Chen Q."/>
            <person name="Zhang J."/>
            <person name="Huang C."/>
        </authorList>
    </citation>
    <scope>NUCLEOTIDE SEQUENCE [LARGE SCALE GENOMIC DNA]</scope>
    <source>
        <strain evidence="1">CCMSSC00406</strain>
    </source>
</reference>